<dbReference type="EMBL" id="UGSJ01000001">
    <property type="protein sequence ID" value="SUA89319.1"/>
    <property type="molecule type" value="Genomic_DNA"/>
</dbReference>
<feature type="region of interest" description="Disordered" evidence="1">
    <location>
        <begin position="392"/>
        <end position="444"/>
    </location>
</feature>
<feature type="compositionally biased region" description="Low complexity" evidence="1">
    <location>
        <begin position="487"/>
        <end position="503"/>
    </location>
</feature>
<feature type="compositionally biased region" description="Basic and acidic residues" evidence="1">
    <location>
        <begin position="584"/>
        <end position="599"/>
    </location>
</feature>
<reference evidence="2" key="2">
    <citation type="submission" date="2016-11" db="EMBL/GenBank/DDBJ databases">
        <title>Complete Genome Sequencing of Pandoraea pulmonicola DSM 16583.</title>
        <authorList>
            <person name="Chan K.-G."/>
        </authorList>
    </citation>
    <scope>NUCLEOTIDE SEQUENCE</scope>
    <source>
        <strain evidence="2">DSM 16583</strain>
    </source>
</reference>
<gene>
    <name evidence="3" type="ORF">NCTC13159_00782</name>
    <name evidence="2" type="ORF">RO07_17185</name>
</gene>
<feature type="compositionally biased region" description="Low complexity" evidence="1">
    <location>
        <begin position="555"/>
        <end position="568"/>
    </location>
</feature>
<feature type="compositionally biased region" description="Pro residues" evidence="1">
    <location>
        <begin position="681"/>
        <end position="694"/>
    </location>
</feature>
<evidence type="ECO:0000313" key="3">
    <source>
        <dbReference type="EMBL" id="SUA89319.1"/>
    </source>
</evidence>
<feature type="compositionally biased region" description="Low complexity" evidence="1">
    <location>
        <begin position="655"/>
        <end position="680"/>
    </location>
</feature>
<sequence length="694" mass="74831">MGFPRIFSSQVTPPVVTLSQRPKSGDLHDSFGTDFERLGQTSPIASKSPSARPWRVCPERARTVPGGTRQVSYGAWLADSGRDCYAVMGMTAGVAALGPVGDALRDWRMSFLTDVNAARDFEGDRHDALRDIGWGSRVFDVPRLRAFHMGAFQVQANAVAGLSAWIAQQSAAGEASAPADLDATIDAALVERATDLRDTMFVYTAKSIRNRIAQLNCERRDLFLLNDMTREAEGIVGKGGENVPLRLAVRGDKCVLKPAKSRSRFPICIQRARREAAALALMLGRSPNEPVTLKTLRDQGFGRHESTVLLGDARWTGVDMAPDEPWLFGRIRELENAKRSGFSLLDEMKDSVNRPYRAGAPALVVDDSAVDVVTEASLGHPGELLLPQDRHEPLRATSRPVVSAEGAHRRGSSVDDMTADELTPPQTPAREVGNGPTPRSTGRASVEFARTMVDAGPQRPRAQRQVVFAEVIGTDDNARASPLSSHSPRSPQSLGQPLSQSSPHYESQLESRVTRHYQRRHESPSPIALASSTASDVSTPLIPSTPSTPTPPQTPQSRQASQAPSTPSSLPPPDDRSASQGADDAPRARRQDKFEEKANRRPHVTSAPKLPPVLSLKTLRARHGPALRAAEALSAERLQQEEKAAELARSRVAAVTASATPPARSPAGAAVASVAPDVPSSRPPHMPSMPPIRE</sequence>
<proteinExistence type="predicted"/>
<reference evidence="3 5" key="3">
    <citation type="submission" date="2018-06" db="EMBL/GenBank/DDBJ databases">
        <authorList>
            <consortium name="Pathogen Informatics"/>
            <person name="Doyle S."/>
        </authorList>
    </citation>
    <scope>NUCLEOTIDE SEQUENCE [LARGE SCALE GENOMIC DNA]</scope>
    <source>
        <strain evidence="3 5">NCTC13159</strain>
    </source>
</reference>
<accession>A0AAJ4Z9L6</accession>
<evidence type="ECO:0000313" key="2">
    <source>
        <dbReference type="EMBL" id="AJC21785.1"/>
    </source>
</evidence>
<dbReference type="AlphaFoldDB" id="A0AAJ4Z9L6"/>
<dbReference type="EMBL" id="CP010310">
    <property type="protein sequence ID" value="AJC21785.1"/>
    <property type="molecule type" value="Genomic_DNA"/>
</dbReference>
<protein>
    <submittedName>
        <fullName evidence="3">Uncharacterized protein</fullName>
    </submittedName>
</protein>
<reference evidence="4" key="1">
    <citation type="submission" date="2014-12" db="EMBL/GenBank/DDBJ databases">
        <title>Complete Genome Sequencing of Pandoraea pulmonicola DSM 16583.</title>
        <authorList>
            <person name="Chan K.-G."/>
        </authorList>
    </citation>
    <scope>NUCLEOTIDE SEQUENCE [LARGE SCALE GENOMIC DNA]</scope>
    <source>
        <strain evidence="4">DSM 16583</strain>
    </source>
</reference>
<dbReference type="Proteomes" id="UP000254589">
    <property type="component" value="Unassembled WGS sequence"/>
</dbReference>
<evidence type="ECO:0000313" key="4">
    <source>
        <dbReference type="Proteomes" id="UP000035086"/>
    </source>
</evidence>
<name>A0AAJ4Z9L6_PANPU</name>
<organism evidence="3 5">
    <name type="scientific">Pandoraea pulmonicola</name>
    <dbReference type="NCBI Taxonomy" id="93221"/>
    <lineage>
        <taxon>Bacteria</taxon>
        <taxon>Pseudomonadati</taxon>
        <taxon>Pseudomonadota</taxon>
        <taxon>Betaproteobacteria</taxon>
        <taxon>Burkholderiales</taxon>
        <taxon>Burkholderiaceae</taxon>
        <taxon>Pandoraea</taxon>
    </lineage>
</organism>
<feature type="region of interest" description="Disordered" evidence="1">
    <location>
        <begin position="655"/>
        <end position="694"/>
    </location>
</feature>
<dbReference type="KEGG" id="ppul:RO07_17185"/>
<dbReference type="RefSeq" id="WP_039409910.1">
    <property type="nucleotide sequence ID" value="NZ_CP010310.2"/>
</dbReference>
<evidence type="ECO:0000313" key="5">
    <source>
        <dbReference type="Proteomes" id="UP000254589"/>
    </source>
</evidence>
<keyword evidence="4" id="KW-1185">Reference proteome</keyword>
<dbReference type="Proteomes" id="UP000035086">
    <property type="component" value="Chromosome"/>
</dbReference>
<feature type="region of interest" description="Disordered" evidence="1">
    <location>
        <begin position="477"/>
        <end position="613"/>
    </location>
</feature>
<evidence type="ECO:0000256" key="1">
    <source>
        <dbReference type="SAM" id="MobiDB-lite"/>
    </source>
</evidence>